<gene>
    <name evidence="1" type="ORF">BJX63DRAFT_414925</name>
</gene>
<organism evidence="1 2">
    <name type="scientific">Aspergillus granulosus</name>
    <dbReference type="NCBI Taxonomy" id="176169"/>
    <lineage>
        <taxon>Eukaryota</taxon>
        <taxon>Fungi</taxon>
        <taxon>Dikarya</taxon>
        <taxon>Ascomycota</taxon>
        <taxon>Pezizomycotina</taxon>
        <taxon>Eurotiomycetes</taxon>
        <taxon>Eurotiomycetidae</taxon>
        <taxon>Eurotiales</taxon>
        <taxon>Aspergillaceae</taxon>
        <taxon>Aspergillus</taxon>
        <taxon>Aspergillus subgen. Nidulantes</taxon>
    </lineage>
</organism>
<dbReference type="Proteomes" id="UP001610334">
    <property type="component" value="Unassembled WGS sequence"/>
</dbReference>
<keyword evidence="2" id="KW-1185">Reference proteome</keyword>
<sequence>MLQSKYSSAAEDIVAGTIILIDEAQTSYGDSKFWNRIIKSLLNEDLNFRDIRVCLFSSYGSPSTGVECVYYTPAHLGPQQRVTLTIQPKGPAISLFFTVPEAYDAMDHIVARRHPKVHTTLDDDAKAYLFSLTNGHPGGIKSMLDFILAKRHSYINHGEKIITKDKVLDSIKIDENDIWTFLENTGSVFRSFPTTSKLTKESREVLVKVLETGSIEMEPDKKDEGLERCYRKGWLHKTLREDGAEACVLPSRLHEKWVEHLIGQADKPLPSHIQSLRVLIMTTLRGFSSSILRASSAGKILSSSASYRPVEAQYQDEFYRAFNQVMGRGVSISSEWSRTRDGRVDFWIKQKKWAIELLRDHNRIDEHIARFHKDGKYYDWIKDNMVSDWIVVNCATSMPAKASQESRLIHAIFDPKYEGVHLLDNRLKMIGYFVLTN</sequence>
<name>A0ABR4GUE4_9EURO</name>
<reference evidence="1 2" key="1">
    <citation type="submission" date="2024-07" db="EMBL/GenBank/DDBJ databases">
        <title>Section-level genome sequencing and comparative genomics of Aspergillus sections Usti and Cavernicolus.</title>
        <authorList>
            <consortium name="Lawrence Berkeley National Laboratory"/>
            <person name="Nybo J.L."/>
            <person name="Vesth T.C."/>
            <person name="Theobald S."/>
            <person name="Frisvad J.C."/>
            <person name="Larsen T.O."/>
            <person name="Kjaerboelling I."/>
            <person name="Rothschild-Mancinelli K."/>
            <person name="Lyhne E.K."/>
            <person name="Kogle M.E."/>
            <person name="Barry K."/>
            <person name="Clum A."/>
            <person name="Na H."/>
            <person name="Ledsgaard L."/>
            <person name="Lin J."/>
            <person name="Lipzen A."/>
            <person name="Kuo A."/>
            <person name="Riley R."/>
            <person name="Mondo S."/>
            <person name="Labutti K."/>
            <person name="Haridas S."/>
            <person name="Pangalinan J."/>
            <person name="Salamov A.A."/>
            <person name="Simmons B.A."/>
            <person name="Magnuson J.K."/>
            <person name="Chen J."/>
            <person name="Drula E."/>
            <person name="Henrissat B."/>
            <person name="Wiebenga A."/>
            <person name="Lubbers R.J."/>
            <person name="Gomes A.C."/>
            <person name="Makela M.R."/>
            <person name="Stajich J."/>
            <person name="Grigoriev I.V."/>
            <person name="Mortensen U.H."/>
            <person name="De Vries R.P."/>
            <person name="Baker S.E."/>
            <person name="Andersen M.R."/>
        </authorList>
    </citation>
    <scope>NUCLEOTIDE SEQUENCE [LARGE SCALE GENOMIC DNA]</scope>
    <source>
        <strain evidence="1 2">CBS 588.65</strain>
    </source>
</reference>
<comment type="caution">
    <text evidence="1">The sequence shown here is derived from an EMBL/GenBank/DDBJ whole genome shotgun (WGS) entry which is preliminary data.</text>
</comment>
<proteinExistence type="predicted"/>
<accession>A0ABR4GUE4</accession>
<evidence type="ECO:0000313" key="1">
    <source>
        <dbReference type="EMBL" id="KAL2802486.1"/>
    </source>
</evidence>
<protein>
    <submittedName>
        <fullName evidence="1">Uncharacterized protein</fullName>
    </submittedName>
</protein>
<dbReference type="EMBL" id="JBFXLT010000179">
    <property type="protein sequence ID" value="KAL2802486.1"/>
    <property type="molecule type" value="Genomic_DNA"/>
</dbReference>
<evidence type="ECO:0000313" key="2">
    <source>
        <dbReference type="Proteomes" id="UP001610334"/>
    </source>
</evidence>